<comment type="caution">
    <text evidence="1">The sequence shown here is derived from an EMBL/GenBank/DDBJ whole genome shotgun (WGS) entry which is preliminary data.</text>
</comment>
<organism evidence="1 2">
    <name type="scientific">Pseudomonas hunanensis</name>
    <dbReference type="NCBI Taxonomy" id="1247546"/>
    <lineage>
        <taxon>Bacteria</taxon>
        <taxon>Pseudomonadati</taxon>
        <taxon>Pseudomonadota</taxon>
        <taxon>Gammaproteobacteria</taxon>
        <taxon>Pseudomonadales</taxon>
        <taxon>Pseudomonadaceae</taxon>
        <taxon>Pseudomonas</taxon>
    </lineage>
</organism>
<protein>
    <submittedName>
        <fullName evidence="1">Uncharacterized protein</fullName>
    </submittedName>
</protein>
<reference evidence="1" key="1">
    <citation type="submission" date="2023-07" db="EMBL/GenBank/DDBJ databases">
        <title>Sorghum-associated microbial communities from plants grown in Nebraska, USA.</title>
        <authorList>
            <person name="Schachtman D."/>
        </authorList>
    </citation>
    <scope>NUCLEOTIDE SEQUENCE</scope>
    <source>
        <strain evidence="1">BE56</strain>
    </source>
</reference>
<evidence type="ECO:0000313" key="1">
    <source>
        <dbReference type="EMBL" id="MDR6713382.1"/>
    </source>
</evidence>
<sequence>MLVAYLFVCLMTANVSQSPLSFELPTLVEPDSSSTLELLLFSVPGQLLFLLTGSFIHRRRVLIGVYAGAASITLLLQCLLFAETFGSTWSSAEIAGLLAFNLTSGLIALAPGLALVCALEYLSRARQSHSCE</sequence>
<accession>A0ACC6K4N5</accession>
<dbReference type="EMBL" id="JAVDTH010000016">
    <property type="protein sequence ID" value="MDR6713382.1"/>
    <property type="molecule type" value="Genomic_DNA"/>
</dbReference>
<keyword evidence="2" id="KW-1185">Reference proteome</keyword>
<evidence type="ECO:0000313" key="2">
    <source>
        <dbReference type="Proteomes" id="UP001259587"/>
    </source>
</evidence>
<dbReference type="Proteomes" id="UP001259587">
    <property type="component" value="Unassembled WGS sequence"/>
</dbReference>
<proteinExistence type="predicted"/>
<name>A0ACC6K4N5_9PSED</name>
<gene>
    <name evidence="1" type="ORF">J2W83_002990</name>
</gene>